<sequence>MAYSPFVNTLQVDFASVLAMEHTGMVRMFKSLEDTGLRGFLEGTTYVFENAVTEFFANAKIIARTIISTGIYKLHSKKVLTSRSVQAYIKQNQDIIPEGEPSTREDTASNPETSLPHQEKPAETESLAVERRPVAPTNFDSEEVSEPDSCPLVTHRRRREQISESSDTESTISMPLKDFVKKRRTQRQRMQMGWTAAPFGSQPNPTPVSLSGHVRRLSRPSQGIVVFGRNDSAGHHIKSNVGPFRHDDSAGRSQRAMGIQLSKEIKLNIALLSSHTKLKSVKNHLPKAVKEQKNYWSTIAKTLEHSYNFSSNPATPVSKLEGTTDDQMEQGGGGNYFEKDLEFDARKEHEGQKDPKLTADKIKDTEHNSHMGDDDQIANQGCETQLDSVNPTAKESGAIQNEPVPVEEYFQMLFASAWDNVSERMTMFEEWLHFRQELRLRDISSVESLVKIEEQLLEWGETKDISDLYERHSLIMYKLFEQELEKLYHEHLANFKLDVPSVNHDLNAFDDCTRS</sequence>
<protein>
    <submittedName>
        <fullName evidence="2">Lipoprotein</fullName>
    </submittedName>
</protein>
<keyword evidence="3" id="KW-1185">Reference proteome</keyword>
<dbReference type="AlphaFoldDB" id="A0A2Z7B366"/>
<reference evidence="2 3" key="1">
    <citation type="journal article" date="2015" name="Proc. Natl. Acad. Sci. U.S.A.">
        <title>The resurrection genome of Boea hygrometrica: A blueprint for survival of dehydration.</title>
        <authorList>
            <person name="Xiao L."/>
            <person name="Yang G."/>
            <person name="Zhang L."/>
            <person name="Yang X."/>
            <person name="Zhao S."/>
            <person name="Ji Z."/>
            <person name="Zhou Q."/>
            <person name="Hu M."/>
            <person name="Wang Y."/>
            <person name="Chen M."/>
            <person name="Xu Y."/>
            <person name="Jin H."/>
            <person name="Xiao X."/>
            <person name="Hu G."/>
            <person name="Bao F."/>
            <person name="Hu Y."/>
            <person name="Wan P."/>
            <person name="Li L."/>
            <person name="Deng X."/>
            <person name="Kuang T."/>
            <person name="Xiang C."/>
            <person name="Zhu J.K."/>
            <person name="Oliver M.J."/>
            <person name="He Y."/>
        </authorList>
    </citation>
    <scope>NUCLEOTIDE SEQUENCE [LARGE SCALE GENOMIC DNA]</scope>
    <source>
        <strain evidence="3">cv. XS01</strain>
    </source>
</reference>
<feature type="compositionally biased region" description="Basic and acidic residues" evidence="1">
    <location>
        <begin position="117"/>
        <end position="133"/>
    </location>
</feature>
<accession>A0A2Z7B366</accession>
<proteinExistence type="predicted"/>
<gene>
    <name evidence="2" type="ORF">F511_35657</name>
</gene>
<dbReference type="Proteomes" id="UP000250235">
    <property type="component" value="Unassembled WGS sequence"/>
</dbReference>
<feature type="region of interest" description="Disordered" evidence="1">
    <location>
        <begin position="92"/>
        <end position="171"/>
    </location>
</feature>
<dbReference type="OrthoDB" id="1933455at2759"/>
<organism evidence="2 3">
    <name type="scientific">Dorcoceras hygrometricum</name>
    <dbReference type="NCBI Taxonomy" id="472368"/>
    <lineage>
        <taxon>Eukaryota</taxon>
        <taxon>Viridiplantae</taxon>
        <taxon>Streptophyta</taxon>
        <taxon>Embryophyta</taxon>
        <taxon>Tracheophyta</taxon>
        <taxon>Spermatophyta</taxon>
        <taxon>Magnoliopsida</taxon>
        <taxon>eudicotyledons</taxon>
        <taxon>Gunneridae</taxon>
        <taxon>Pentapetalae</taxon>
        <taxon>asterids</taxon>
        <taxon>lamiids</taxon>
        <taxon>Lamiales</taxon>
        <taxon>Gesneriaceae</taxon>
        <taxon>Didymocarpoideae</taxon>
        <taxon>Trichosporeae</taxon>
        <taxon>Loxocarpinae</taxon>
        <taxon>Dorcoceras</taxon>
    </lineage>
</organism>
<evidence type="ECO:0000313" key="2">
    <source>
        <dbReference type="EMBL" id="KZV27908.1"/>
    </source>
</evidence>
<name>A0A2Z7B366_9LAMI</name>
<keyword evidence="2" id="KW-0449">Lipoprotein</keyword>
<dbReference type="EMBL" id="KV010236">
    <property type="protein sequence ID" value="KZV27908.1"/>
    <property type="molecule type" value="Genomic_DNA"/>
</dbReference>
<evidence type="ECO:0000313" key="3">
    <source>
        <dbReference type="Proteomes" id="UP000250235"/>
    </source>
</evidence>
<evidence type="ECO:0000256" key="1">
    <source>
        <dbReference type="SAM" id="MobiDB-lite"/>
    </source>
</evidence>